<proteinExistence type="inferred from homology"/>
<keyword evidence="7" id="KW-1185">Reference proteome</keyword>
<dbReference type="Proteomes" id="UP000247498">
    <property type="component" value="Unassembled WGS sequence"/>
</dbReference>
<keyword evidence="5" id="KW-1133">Transmembrane helix</keyword>
<dbReference type="AlphaFoldDB" id="A0A2V0NUV9"/>
<dbReference type="GO" id="GO:0004497">
    <property type="term" value="F:monooxygenase activity"/>
    <property type="evidence" value="ECO:0007669"/>
    <property type="project" value="UniProtKB-KW"/>
</dbReference>
<dbReference type="Pfam" id="PF00067">
    <property type="entry name" value="p450"/>
    <property type="match status" value="1"/>
</dbReference>
<dbReference type="EMBL" id="BDRX01000024">
    <property type="protein sequence ID" value="GBF91428.1"/>
    <property type="molecule type" value="Genomic_DNA"/>
</dbReference>
<dbReference type="SUPFAM" id="SSF48264">
    <property type="entry name" value="Cytochrome P450"/>
    <property type="match status" value="1"/>
</dbReference>
<dbReference type="PRINTS" id="PR00463">
    <property type="entry name" value="EP450I"/>
</dbReference>
<evidence type="ECO:0000256" key="1">
    <source>
        <dbReference type="ARBA" id="ARBA00001971"/>
    </source>
</evidence>
<evidence type="ECO:0000256" key="4">
    <source>
        <dbReference type="RuleBase" id="RU000461"/>
    </source>
</evidence>
<dbReference type="PRINTS" id="PR00385">
    <property type="entry name" value="P450"/>
</dbReference>
<dbReference type="GO" id="GO:0020037">
    <property type="term" value="F:heme binding"/>
    <property type="evidence" value="ECO:0007669"/>
    <property type="project" value="InterPro"/>
</dbReference>
<sequence>MSDVFDVSALAAALRAATPVELAVVAAVLGGLYLIYSHLRSANKYDLDKVPGPWREGYPVVGNCLSLLSPDFHRQFLRWNDEYGGVCRIKFFWNDVLLVTDPLALGEIMGRGEHAIDKAFKTYAPINKMTDPHGNPNLLTAPADEKWKAIRKGVAVSFAFQNIKKKYPMILDRVNRVISRAAALGPQASIDVDQLALRVTLDVIGLAGFGHDYESVEKDVPEYDHLLRVLPRCFTEVMLRVINPLRPIFPNWFNNGPKGAAAFAEFQKQMRFLLNKVREDGEPEESNYDIGAQVWRVLQEHPDISEDRMLSEIGMLFVEGFETTGHTTSWTLFNIATHPEAQDRIAEELDALGLLHKPGAPAPRELELDDIKRLPYLTAAAKEAMRMFPVVSIMGRMATKVTRVGPYTIPSGTIVGTPLFAIHNTIHNWEAPHEFRPERWVDVPVEAYVYNSKGEEAGGKRGITFMPFSEGPRNCVGQSLAKMEVMTLLAKLLASFRIELAPEMGGREGIRARESTAMTLQTTGTKGIRCHLYPRGETVAARS</sequence>
<comment type="similarity">
    <text evidence="2 4">Belongs to the cytochrome P450 family.</text>
</comment>
<gene>
    <name evidence="6" type="ORF">Rsub_04168</name>
</gene>
<dbReference type="FunCoup" id="A0A2V0NUV9">
    <property type="interactions" value="181"/>
</dbReference>
<evidence type="ECO:0000256" key="3">
    <source>
        <dbReference type="PIRSR" id="PIRSR602401-1"/>
    </source>
</evidence>
<reference evidence="6 7" key="1">
    <citation type="journal article" date="2018" name="Sci. Rep.">
        <title>Raphidocelis subcapitata (=Pseudokirchneriella subcapitata) provides an insight into genome evolution and environmental adaptations in the Sphaeropleales.</title>
        <authorList>
            <person name="Suzuki S."/>
            <person name="Yamaguchi H."/>
            <person name="Nakajima N."/>
            <person name="Kawachi M."/>
        </authorList>
    </citation>
    <scope>NUCLEOTIDE SEQUENCE [LARGE SCALE GENOMIC DNA]</scope>
    <source>
        <strain evidence="6 7">NIES-35</strain>
    </source>
</reference>
<keyword evidence="4" id="KW-0503">Monooxygenase</keyword>
<evidence type="ECO:0000313" key="7">
    <source>
        <dbReference type="Proteomes" id="UP000247498"/>
    </source>
</evidence>
<dbReference type="InterPro" id="IPR002401">
    <property type="entry name" value="Cyt_P450_E_grp-I"/>
</dbReference>
<keyword evidence="4" id="KW-0560">Oxidoreductase</keyword>
<evidence type="ECO:0000256" key="2">
    <source>
        <dbReference type="ARBA" id="ARBA00010617"/>
    </source>
</evidence>
<name>A0A2V0NUV9_9CHLO</name>
<dbReference type="InterPro" id="IPR017972">
    <property type="entry name" value="Cyt_P450_CS"/>
</dbReference>
<evidence type="ECO:0000313" key="6">
    <source>
        <dbReference type="EMBL" id="GBF91428.1"/>
    </source>
</evidence>
<dbReference type="OrthoDB" id="6764281at2759"/>
<dbReference type="Gene3D" id="1.10.630.10">
    <property type="entry name" value="Cytochrome P450"/>
    <property type="match status" value="1"/>
</dbReference>
<keyword evidence="5" id="KW-0812">Transmembrane</keyword>
<protein>
    <submittedName>
        <fullName evidence="6">Cytochrome P450</fullName>
    </submittedName>
</protein>
<dbReference type="InterPro" id="IPR001128">
    <property type="entry name" value="Cyt_P450"/>
</dbReference>
<dbReference type="PANTHER" id="PTHR24305">
    <property type="entry name" value="CYTOCHROME P450"/>
    <property type="match status" value="1"/>
</dbReference>
<comment type="caution">
    <text evidence="6">The sequence shown here is derived from an EMBL/GenBank/DDBJ whole genome shotgun (WGS) entry which is preliminary data.</text>
</comment>
<keyword evidence="5" id="KW-0472">Membrane</keyword>
<keyword evidence="3 4" id="KW-0408">Iron</keyword>
<feature type="binding site" description="axial binding residue" evidence="3">
    <location>
        <position position="475"/>
    </location>
    <ligand>
        <name>heme</name>
        <dbReference type="ChEBI" id="CHEBI:30413"/>
    </ligand>
    <ligandPart>
        <name>Fe</name>
        <dbReference type="ChEBI" id="CHEBI:18248"/>
    </ligandPart>
</feature>
<dbReference type="InParanoid" id="A0A2V0NUV9"/>
<evidence type="ECO:0000256" key="5">
    <source>
        <dbReference type="SAM" id="Phobius"/>
    </source>
</evidence>
<dbReference type="GO" id="GO:0005506">
    <property type="term" value="F:iron ion binding"/>
    <property type="evidence" value="ECO:0007669"/>
    <property type="project" value="InterPro"/>
</dbReference>
<dbReference type="GO" id="GO:0016705">
    <property type="term" value="F:oxidoreductase activity, acting on paired donors, with incorporation or reduction of molecular oxygen"/>
    <property type="evidence" value="ECO:0007669"/>
    <property type="project" value="InterPro"/>
</dbReference>
<dbReference type="InterPro" id="IPR036396">
    <property type="entry name" value="Cyt_P450_sf"/>
</dbReference>
<dbReference type="PROSITE" id="PS00086">
    <property type="entry name" value="CYTOCHROME_P450"/>
    <property type="match status" value="1"/>
</dbReference>
<keyword evidence="3 4" id="KW-0349">Heme</keyword>
<dbReference type="PANTHER" id="PTHR24305:SF166">
    <property type="entry name" value="CYTOCHROME P450 12A4, MITOCHONDRIAL-RELATED"/>
    <property type="match status" value="1"/>
</dbReference>
<accession>A0A2V0NUV9</accession>
<organism evidence="6 7">
    <name type="scientific">Raphidocelis subcapitata</name>
    <dbReference type="NCBI Taxonomy" id="307507"/>
    <lineage>
        <taxon>Eukaryota</taxon>
        <taxon>Viridiplantae</taxon>
        <taxon>Chlorophyta</taxon>
        <taxon>core chlorophytes</taxon>
        <taxon>Chlorophyceae</taxon>
        <taxon>CS clade</taxon>
        <taxon>Sphaeropleales</taxon>
        <taxon>Selenastraceae</taxon>
        <taxon>Raphidocelis</taxon>
    </lineage>
</organism>
<keyword evidence="3 4" id="KW-0479">Metal-binding</keyword>
<feature type="transmembrane region" description="Helical" evidence="5">
    <location>
        <begin position="12"/>
        <end position="36"/>
    </location>
</feature>
<comment type="cofactor">
    <cofactor evidence="1 3">
        <name>heme</name>
        <dbReference type="ChEBI" id="CHEBI:30413"/>
    </cofactor>
</comment>
<dbReference type="STRING" id="307507.A0A2V0NUV9"/>
<dbReference type="InterPro" id="IPR050121">
    <property type="entry name" value="Cytochrome_P450_monoxygenase"/>
</dbReference>